<evidence type="ECO:0000313" key="2">
    <source>
        <dbReference type="Proteomes" id="UP000249254"/>
    </source>
</evidence>
<dbReference type="PANTHER" id="PTHR37816">
    <property type="entry name" value="YALI0E33011P"/>
    <property type="match status" value="1"/>
</dbReference>
<dbReference type="InterPro" id="IPR052922">
    <property type="entry name" value="Cytidylate_Kinase-2"/>
</dbReference>
<comment type="caution">
    <text evidence="1">The sequence shown here is derived from an EMBL/GenBank/DDBJ whole genome shotgun (WGS) entry which is preliminary data.</text>
</comment>
<evidence type="ECO:0000313" key="1">
    <source>
        <dbReference type="EMBL" id="RAK53821.1"/>
    </source>
</evidence>
<dbReference type="OrthoDB" id="7210594at2"/>
<dbReference type="SUPFAM" id="SSF52540">
    <property type="entry name" value="P-loop containing nucleoside triphosphate hydrolases"/>
    <property type="match status" value="1"/>
</dbReference>
<dbReference type="RefSeq" id="WP_111527572.1">
    <property type="nucleotide sequence ID" value="NZ_JBHRSG010000002.1"/>
</dbReference>
<organism evidence="1 2">
    <name type="scientific">Phenylobacterium soli</name>
    <dbReference type="NCBI Taxonomy" id="2170551"/>
    <lineage>
        <taxon>Bacteria</taxon>
        <taxon>Pseudomonadati</taxon>
        <taxon>Pseudomonadota</taxon>
        <taxon>Alphaproteobacteria</taxon>
        <taxon>Caulobacterales</taxon>
        <taxon>Caulobacteraceae</taxon>
        <taxon>Phenylobacterium</taxon>
    </lineage>
</organism>
<dbReference type="InterPro" id="IPR027417">
    <property type="entry name" value="P-loop_NTPase"/>
</dbReference>
<gene>
    <name evidence="1" type="ORF">DJ017_04390</name>
</gene>
<protein>
    <recommendedName>
        <fullName evidence="3">Adenylate kinase</fullName>
    </recommendedName>
</protein>
<keyword evidence="2" id="KW-1185">Reference proteome</keyword>
<dbReference type="PANTHER" id="PTHR37816:SF1">
    <property type="entry name" value="TOXIN"/>
    <property type="match status" value="1"/>
</dbReference>
<accession>A0A328AGY7</accession>
<dbReference type="Gene3D" id="3.40.50.300">
    <property type="entry name" value="P-loop containing nucleotide triphosphate hydrolases"/>
    <property type="match status" value="1"/>
</dbReference>
<sequence length="181" mass="20950">MRVAVVGTSGSGKSTFARALAARIGAPHVELDAINWQADWRDLNTHDVPEFRRRVAAAVEAPAWVSEGNYSKVRDLVLARATHLVWLDYPRLLTVRRVLWRSFARAITKRELWPGTGNREEFRRWLDKEHPIRWAWDTYDERRAAYAVLFEAPEAAHLSKHRLRRPQEAQPLLERLAARPA</sequence>
<dbReference type="Proteomes" id="UP000249254">
    <property type="component" value="Unassembled WGS sequence"/>
</dbReference>
<reference evidence="2" key="1">
    <citation type="submission" date="2018-05" db="EMBL/GenBank/DDBJ databases">
        <authorList>
            <person name="Li X."/>
        </authorList>
    </citation>
    <scope>NUCLEOTIDE SEQUENCE [LARGE SCALE GENOMIC DNA]</scope>
    <source>
        <strain evidence="2">LX32</strain>
    </source>
</reference>
<proteinExistence type="predicted"/>
<dbReference type="AlphaFoldDB" id="A0A328AGY7"/>
<evidence type="ECO:0008006" key="3">
    <source>
        <dbReference type="Google" id="ProtNLM"/>
    </source>
</evidence>
<dbReference type="EMBL" id="QFYQ01000001">
    <property type="protein sequence ID" value="RAK53821.1"/>
    <property type="molecule type" value="Genomic_DNA"/>
</dbReference>
<name>A0A328AGY7_9CAUL</name>